<organism evidence="2 3">
    <name type="scientific">Liparis tanakae</name>
    <name type="common">Tanaka's snailfish</name>
    <dbReference type="NCBI Taxonomy" id="230148"/>
    <lineage>
        <taxon>Eukaryota</taxon>
        <taxon>Metazoa</taxon>
        <taxon>Chordata</taxon>
        <taxon>Craniata</taxon>
        <taxon>Vertebrata</taxon>
        <taxon>Euteleostomi</taxon>
        <taxon>Actinopterygii</taxon>
        <taxon>Neopterygii</taxon>
        <taxon>Teleostei</taxon>
        <taxon>Neoteleostei</taxon>
        <taxon>Acanthomorphata</taxon>
        <taxon>Eupercaria</taxon>
        <taxon>Perciformes</taxon>
        <taxon>Cottioidei</taxon>
        <taxon>Cottales</taxon>
        <taxon>Liparidae</taxon>
        <taxon>Liparis</taxon>
    </lineage>
</organism>
<feature type="transmembrane region" description="Helical" evidence="1">
    <location>
        <begin position="7"/>
        <end position="25"/>
    </location>
</feature>
<dbReference type="AlphaFoldDB" id="A0A4Z2EDD4"/>
<keyword evidence="3" id="KW-1185">Reference proteome</keyword>
<keyword evidence="1" id="KW-0472">Membrane</keyword>
<dbReference type="EMBL" id="SRLO01009955">
    <property type="protein sequence ID" value="TNN26570.1"/>
    <property type="molecule type" value="Genomic_DNA"/>
</dbReference>
<reference evidence="2 3" key="1">
    <citation type="submission" date="2019-03" db="EMBL/GenBank/DDBJ databases">
        <title>First draft genome of Liparis tanakae, snailfish: a comprehensive survey of snailfish specific genes.</title>
        <authorList>
            <person name="Kim W."/>
            <person name="Song I."/>
            <person name="Jeong J.-H."/>
            <person name="Kim D."/>
            <person name="Kim S."/>
            <person name="Ryu S."/>
            <person name="Song J.Y."/>
            <person name="Lee S.K."/>
        </authorList>
    </citation>
    <scope>NUCLEOTIDE SEQUENCE [LARGE SCALE GENOMIC DNA]</scope>
    <source>
        <tissue evidence="2">Muscle</tissue>
    </source>
</reference>
<name>A0A4Z2EDD4_9TELE</name>
<protein>
    <submittedName>
        <fullName evidence="2">Uncharacterized protein</fullName>
    </submittedName>
</protein>
<keyword evidence="1" id="KW-1133">Transmembrane helix</keyword>
<evidence type="ECO:0000256" key="1">
    <source>
        <dbReference type="SAM" id="Phobius"/>
    </source>
</evidence>
<comment type="caution">
    <text evidence="2">The sequence shown here is derived from an EMBL/GenBank/DDBJ whole genome shotgun (WGS) entry which is preliminary data.</text>
</comment>
<keyword evidence="1" id="KW-0812">Transmembrane</keyword>
<proteinExistence type="predicted"/>
<evidence type="ECO:0000313" key="3">
    <source>
        <dbReference type="Proteomes" id="UP000314294"/>
    </source>
</evidence>
<accession>A0A4Z2EDD4</accession>
<evidence type="ECO:0000313" key="2">
    <source>
        <dbReference type="EMBL" id="TNN26570.1"/>
    </source>
</evidence>
<dbReference type="Proteomes" id="UP000314294">
    <property type="component" value="Unassembled WGS sequence"/>
</dbReference>
<sequence length="37" mass="4716">MLIYYCELLYVFLFFVSLCSAVWWMRWTSQAWSWTKR</sequence>
<gene>
    <name evidence="2" type="ORF">EYF80_063294</name>
</gene>